<keyword evidence="2" id="KW-1185">Reference proteome</keyword>
<dbReference type="EMBL" id="NMUH01000442">
    <property type="protein sequence ID" value="MQL79231.1"/>
    <property type="molecule type" value="Genomic_DNA"/>
</dbReference>
<dbReference type="Proteomes" id="UP000652761">
    <property type="component" value="Unassembled WGS sequence"/>
</dbReference>
<evidence type="ECO:0000313" key="2">
    <source>
        <dbReference type="Proteomes" id="UP000652761"/>
    </source>
</evidence>
<proteinExistence type="predicted"/>
<organism evidence="1 2">
    <name type="scientific">Colocasia esculenta</name>
    <name type="common">Wild taro</name>
    <name type="synonym">Arum esculentum</name>
    <dbReference type="NCBI Taxonomy" id="4460"/>
    <lineage>
        <taxon>Eukaryota</taxon>
        <taxon>Viridiplantae</taxon>
        <taxon>Streptophyta</taxon>
        <taxon>Embryophyta</taxon>
        <taxon>Tracheophyta</taxon>
        <taxon>Spermatophyta</taxon>
        <taxon>Magnoliopsida</taxon>
        <taxon>Liliopsida</taxon>
        <taxon>Araceae</taxon>
        <taxon>Aroideae</taxon>
        <taxon>Colocasieae</taxon>
        <taxon>Colocasia</taxon>
    </lineage>
</organism>
<evidence type="ECO:0000313" key="1">
    <source>
        <dbReference type="EMBL" id="MQL79231.1"/>
    </source>
</evidence>
<comment type="caution">
    <text evidence="1">The sequence shown here is derived from an EMBL/GenBank/DDBJ whole genome shotgun (WGS) entry which is preliminary data.</text>
</comment>
<sequence>MSCERALCRHPSVVSVTRSLVPSVVAPECVVSLTSWSVRGAGWFWLWALDLVEVLGGRACGETLLLMWLLGVSRGDTSLFLPDLLEVRDVGACVVRLWFLVVAPVFRELLCLGGYVPRVFFHIVLLWPDPGCGSWRCSSCFRMCLTPLVLRESCLA</sequence>
<name>A0A843U6T9_COLES</name>
<reference evidence="1" key="1">
    <citation type="submission" date="2017-07" db="EMBL/GenBank/DDBJ databases">
        <title>Taro Niue Genome Assembly and Annotation.</title>
        <authorList>
            <person name="Atibalentja N."/>
            <person name="Keating K."/>
            <person name="Fields C.J."/>
        </authorList>
    </citation>
    <scope>NUCLEOTIDE SEQUENCE</scope>
    <source>
        <strain evidence="1">Niue_2</strain>
        <tissue evidence="1">Leaf</tissue>
    </source>
</reference>
<protein>
    <submittedName>
        <fullName evidence="1">Uncharacterized protein</fullName>
    </submittedName>
</protein>
<accession>A0A843U6T9</accession>
<gene>
    <name evidence="1" type="ORF">Taro_011668</name>
</gene>
<dbReference type="AlphaFoldDB" id="A0A843U6T9"/>